<dbReference type="InterPro" id="IPR004046">
    <property type="entry name" value="GST_C"/>
</dbReference>
<dbReference type="InterPro" id="IPR036282">
    <property type="entry name" value="Glutathione-S-Trfase_C_sf"/>
</dbReference>
<keyword evidence="3" id="KW-1185">Reference proteome</keyword>
<evidence type="ECO:0000259" key="1">
    <source>
        <dbReference type="PROSITE" id="PS50405"/>
    </source>
</evidence>
<dbReference type="EMBL" id="JAPWTK010000106">
    <property type="protein sequence ID" value="KAJ8949992.1"/>
    <property type="molecule type" value="Genomic_DNA"/>
</dbReference>
<evidence type="ECO:0000313" key="2">
    <source>
        <dbReference type="EMBL" id="KAJ8949992.1"/>
    </source>
</evidence>
<dbReference type="PROSITE" id="PS50405">
    <property type="entry name" value="GST_CTER"/>
    <property type="match status" value="1"/>
</dbReference>
<dbReference type="CDD" id="cd03192">
    <property type="entry name" value="GST_C_Sigma_like"/>
    <property type="match status" value="1"/>
</dbReference>
<evidence type="ECO:0000313" key="3">
    <source>
        <dbReference type="Proteomes" id="UP001162162"/>
    </source>
</evidence>
<gene>
    <name evidence="2" type="ORF">NQ318_002402</name>
</gene>
<feature type="domain" description="GST C-terminal" evidence="1">
    <location>
        <begin position="1"/>
        <end position="90"/>
    </location>
</feature>
<sequence>MYIFSPMGAFDPGTLYIELRTYHQEQDEKVKETKAGPLFNEHVPYYLEKLDILAKKNNGHLAVGRLTWADLYFIAMLDSFKIITKKRFPC</sequence>
<dbReference type="Proteomes" id="UP001162162">
    <property type="component" value="Unassembled WGS sequence"/>
</dbReference>
<reference evidence="2" key="1">
    <citation type="journal article" date="2023" name="Insect Mol. Biol.">
        <title>Genome sequencing provides insights into the evolution of gene families encoding plant cell wall-degrading enzymes in longhorned beetles.</title>
        <authorList>
            <person name="Shin N.R."/>
            <person name="Okamura Y."/>
            <person name="Kirsch R."/>
            <person name="Pauchet Y."/>
        </authorList>
    </citation>
    <scope>NUCLEOTIDE SEQUENCE</scope>
    <source>
        <strain evidence="2">AMC_N1</strain>
    </source>
</reference>
<dbReference type="AlphaFoldDB" id="A0AAV8YFN3"/>
<proteinExistence type="predicted"/>
<name>A0AAV8YFN3_9CUCU</name>
<dbReference type="InterPro" id="IPR010987">
    <property type="entry name" value="Glutathione-S-Trfase_C-like"/>
</dbReference>
<accession>A0AAV8YFN3</accession>
<organism evidence="2 3">
    <name type="scientific">Aromia moschata</name>
    <dbReference type="NCBI Taxonomy" id="1265417"/>
    <lineage>
        <taxon>Eukaryota</taxon>
        <taxon>Metazoa</taxon>
        <taxon>Ecdysozoa</taxon>
        <taxon>Arthropoda</taxon>
        <taxon>Hexapoda</taxon>
        <taxon>Insecta</taxon>
        <taxon>Pterygota</taxon>
        <taxon>Neoptera</taxon>
        <taxon>Endopterygota</taxon>
        <taxon>Coleoptera</taxon>
        <taxon>Polyphaga</taxon>
        <taxon>Cucujiformia</taxon>
        <taxon>Chrysomeloidea</taxon>
        <taxon>Cerambycidae</taxon>
        <taxon>Cerambycinae</taxon>
        <taxon>Callichromatini</taxon>
        <taxon>Aromia</taxon>
    </lineage>
</organism>
<dbReference type="Gene3D" id="1.20.1050.10">
    <property type="match status" value="1"/>
</dbReference>
<dbReference type="SUPFAM" id="SSF47616">
    <property type="entry name" value="GST C-terminal domain-like"/>
    <property type="match status" value="1"/>
</dbReference>
<comment type="caution">
    <text evidence="2">The sequence shown here is derived from an EMBL/GenBank/DDBJ whole genome shotgun (WGS) entry which is preliminary data.</text>
</comment>
<protein>
    <recommendedName>
        <fullName evidence="1">GST C-terminal domain-containing protein</fullName>
    </recommendedName>
</protein>
<dbReference type="Pfam" id="PF14497">
    <property type="entry name" value="GST_C_3"/>
    <property type="match status" value="1"/>
</dbReference>